<proteinExistence type="predicted"/>
<reference evidence="2 3" key="1">
    <citation type="submission" date="2015-04" db="EMBL/GenBank/DDBJ databases">
        <title>Whole genome shotgun sequence of Flavihumibacter petaseus NBRC 106054.</title>
        <authorList>
            <person name="Miyazawa S."/>
            <person name="Hosoyama A."/>
            <person name="Hashimoto M."/>
            <person name="Noguchi M."/>
            <person name="Tsuchikane K."/>
            <person name="Ohji S."/>
            <person name="Yamazoe A."/>
            <person name="Ichikawa N."/>
            <person name="Kimura A."/>
            <person name="Fujita N."/>
        </authorList>
    </citation>
    <scope>NUCLEOTIDE SEQUENCE [LARGE SCALE GENOMIC DNA]</scope>
    <source>
        <strain evidence="2 3">NBRC 106054</strain>
    </source>
</reference>
<gene>
    <name evidence="2" type="ORF">FPE01S_04_05420</name>
</gene>
<dbReference type="Pfam" id="PF04972">
    <property type="entry name" value="BON"/>
    <property type="match status" value="2"/>
</dbReference>
<dbReference type="PANTHER" id="PTHR34606:SF15">
    <property type="entry name" value="BON DOMAIN-CONTAINING PROTEIN"/>
    <property type="match status" value="1"/>
</dbReference>
<dbReference type="PROSITE" id="PS50914">
    <property type="entry name" value="BON"/>
    <property type="match status" value="1"/>
</dbReference>
<feature type="domain" description="BON" evidence="1">
    <location>
        <begin position="15"/>
        <end position="82"/>
    </location>
</feature>
<organism evidence="2 3">
    <name type="scientific">Flavihumibacter petaseus NBRC 106054</name>
    <dbReference type="NCBI Taxonomy" id="1220578"/>
    <lineage>
        <taxon>Bacteria</taxon>
        <taxon>Pseudomonadati</taxon>
        <taxon>Bacteroidota</taxon>
        <taxon>Chitinophagia</taxon>
        <taxon>Chitinophagales</taxon>
        <taxon>Chitinophagaceae</taxon>
        <taxon>Flavihumibacter</taxon>
    </lineage>
</organism>
<comment type="caution">
    <text evidence="2">The sequence shown here is derived from an EMBL/GenBank/DDBJ whole genome shotgun (WGS) entry which is preliminary data.</text>
</comment>
<dbReference type="InterPro" id="IPR007055">
    <property type="entry name" value="BON_dom"/>
</dbReference>
<keyword evidence="3" id="KW-1185">Reference proteome</keyword>
<dbReference type="InterPro" id="IPR051686">
    <property type="entry name" value="Lipoprotein_DolP"/>
</dbReference>
<dbReference type="Gene3D" id="3.40.1520.20">
    <property type="match status" value="1"/>
</dbReference>
<dbReference type="PANTHER" id="PTHR34606">
    <property type="entry name" value="BON DOMAIN-CONTAINING PROTEIN"/>
    <property type="match status" value="1"/>
</dbReference>
<dbReference type="STRING" id="1220578.FPE01S_04_05420"/>
<sequence>MLASLLLMSALALTGCGPKDADIEKNVATAISAYPGVSVAVKDGVATISGQVPDESTRASVEAAAKGVKGVKSVSNNLTVPPPPPPPPPVTINPDETLQSSANQVLAGFDNAKGVKATVKDGVVTLTGTIKRADLPGLMQKLNEIKPKKVENKLVIK</sequence>
<protein>
    <recommendedName>
        <fullName evidence="1">BON domain-containing protein</fullName>
    </recommendedName>
</protein>
<dbReference type="AlphaFoldDB" id="A0A0E9N666"/>
<dbReference type="EMBL" id="BBWV01000004">
    <property type="protein sequence ID" value="GAO45298.1"/>
    <property type="molecule type" value="Genomic_DNA"/>
</dbReference>
<dbReference type="Proteomes" id="UP000033121">
    <property type="component" value="Unassembled WGS sequence"/>
</dbReference>
<evidence type="ECO:0000313" key="3">
    <source>
        <dbReference type="Proteomes" id="UP000033121"/>
    </source>
</evidence>
<accession>A0A0E9N666</accession>
<name>A0A0E9N666_9BACT</name>
<evidence type="ECO:0000313" key="2">
    <source>
        <dbReference type="EMBL" id="GAO45298.1"/>
    </source>
</evidence>
<evidence type="ECO:0000259" key="1">
    <source>
        <dbReference type="PROSITE" id="PS50914"/>
    </source>
</evidence>